<accession>A0ABS2WBK6</accession>
<gene>
    <name evidence="14" type="ORF">JW498_15210</name>
</gene>
<dbReference type="CDD" id="cd06225">
    <property type="entry name" value="HAMP"/>
    <property type="match status" value="1"/>
</dbReference>
<evidence type="ECO:0000256" key="11">
    <source>
        <dbReference type="SAM" id="Phobius"/>
    </source>
</evidence>
<dbReference type="InterPro" id="IPR004358">
    <property type="entry name" value="Sig_transdc_His_kin-like_C"/>
</dbReference>
<keyword evidence="5" id="KW-0808">Transferase</keyword>
<evidence type="ECO:0000256" key="9">
    <source>
        <dbReference type="ARBA" id="ARBA00023012"/>
    </source>
</evidence>
<dbReference type="PANTHER" id="PTHR45436:SF5">
    <property type="entry name" value="SENSOR HISTIDINE KINASE TRCS"/>
    <property type="match status" value="1"/>
</dbReference>
<evidence type="ECO:0000256" key="8">
    <source>
        <dbReference type="ARBA" id="ARBA00022989"/>
    </source>
</evidence>
<feature type="domain" description="HAMP" evidence="13">
    <location>
        <begin position="204"/>
        <end position="256"/>
    </location>
</feature>
<dbReference type="Pfam" id="PF00512">
    <property type="entry name" value="HisKA"/>
    <property type="match status" value="1"/>
</dbReference>
<dbReference type="SUPFAM" id="SSF158472">
    <property type="entry name" value="HAMP domain-like"/>
    <property type="match status" value="1"/>
</dbReference>
<dbReference type="Gene3D" id="6.10.340.10">
    <property type="match status" value="1"/>
</dbReference>
<dbReference type="SMART" id="SM00387">
    <property type="entry name" value="HATPase_c"/>
    <property type="match status" value="1"/>
</dbReference>
<evidence type="ECO:0000313" key="15">
    <source>
        <dbReference type="Proteomes" id="UP000760472"/>
    </source>
</evidence>
<feature type="transmembrane region" description="Helical" evidence="11">
    <location>
        <begin position="183"/>
        <end position="202"/>
    </location>
</feature>
<dbReference type="PROSITE" id="PS50109">
    <property type="entry name" value="HIS_KIN"/>
    <property type="match status" value="1"/>
</dbReference>
<dbReference type="InterPro" id="IPR003594">
    <property type="entry name" value="HATPase_dom"/>
</dbReference>
<feature type="domain" description="Histidine kinase" evidence="12">
    <location>
        <begin position="264"/>
        <end position="478"/>
    </location>
</feature>
<evidence type="ECO:0000259" key="12">
    <source>
        <dbReference type="PROSITE" id="PS50109"/>
    </source>
</evidence>
<dbReference type="InterPro" id="IPR005467">
    <property type="entry name" value="His_kinase_dom"/>
</dbReference>
<keyword evidence="8 11" id="KW-1133">Transmembrane helix</keyword>
<evidence type="ECO:0000256" key="5">
    <source>
        <dbReference type="ARBA" id="ARBA00022679"/>
    </source>
</evidence>
<reference evidence="14 15" key="1">
    <citation type="submission" date="2021-02" db="EMBL/GenBank/DDBJ databases">
        <title>A novel species of genus Amphritea isolated from a fishpond in China.</title>
        <authorList>
            <person name="Lu H."/>
        </authorList>
    </citation>
    <scope>NUCLEOTIDE SEQUENCE [LARGE SCALE GENOMIC DNA]</scope>
    <source>
        <strain evidence="14 15">RP18W</strain>
    </source>
</reference>
<dbReference type="EC" id="2.7.13.3" evidence="3"/>
<dbReference type="InterPro" id="IPR003661">
    <property type="entry name" value="HisK_dim/P_dom"/>
</dbReference>
<dbReference type="PRINTS" id="PR00344">
    <property type="entry name" value="BCTRLSENSOR"/>
</dbReference>
<sequence length="480" mass="52133">MRIGITGKMVLVLLAASVLLVAAMAVAMRLSFQKGFDEYLSEIEMGRLDQTVEDLVNAYRREGNWDFIEGNHRLWMTFMPSSSDASVSDGDAVVAAASSSRAPQPFTARPALLAPGDKTGISTRLRLLNADKQRLIGPPDTSGRAVVRPVELDGELIGWLSLTPQAVPASRLDKAFRDEQLNAIYPIGLGALLLALLVGVPMGRSLLRPVKEVARGAHVLAKGEFDIRLDIHSRDELGQLAQDFNMLAEALQRNELLRRRGMADISHELRTPLALLRGEIEAMQDGIRPVDQPQLGKLHDANMQLSHLVDDLYDLALTDAGALSYKKQLFNLADTLHGAVAAAEHSFSQCQLSLTLTVPESLTVLGDPRRLRQVMDNLLKNSRRYTDAGGQTVVSVSSVSGKAVIRVEDSAPTVDTQMLERLFDRFYRVDESRNRASGGAGLGLAICRNIVDAHQGEISAAVSELGGLAVEVVIPLADEP</sequence>
<keyword evidence="7" id="KW-0418">Kinase</keyword>
<dbReference type="SMART" id="SM00388">
    <property type="entry name" value="HisKA"/>
    <property type="match status" value="1"/>
</dbReference>
<dbReference type="CDD" id="cd00082">
    <property type="entry name" value="HisKA"/>
    <property type="match status" value="1"/>
</dbReference>
<dbReference type="PROSITE" id="PS50885">
    <property type="entry name" value="HAMP"/>
    <property type="match status" value="1"/>
</dbReference>
<keyword evidence="9" id="KW-0902">Two-component regulatory system</keyword>
<dbReference type="InterPro" id="IPR036890">
    <property type="entry name" value="HATPase_C_sf"/>
</dbReference>
<dbReference type="SMART" id="SM00304">
    <property type="entry name" value="HAMP"/>
    <property type="match status" value="1"/>
</dbReference>
<dbReference type="Pfam" id="PF02518">
    <property type="entry name" value="HATPase_c"/>
    <property type="match status" value="1"/>
</dbReference>
<evidence type="ECO:0000259" key="13">
    <source>
        <dbReference type="PROSITE" id="PS50885"/>
    </source>
</evidence>
<name>A0ABS2WBK6_9GAMM</name>
<keyword evidence="10 11" id="KW-0472">Membrane</keyword>
<evidence type="ECO:0000256" key="4">
    <source>
        <dbReference type="ARBA" id="ARBA00022553"/>
    </source>
</evidence>
<evidence type="ECO:0000256" key="6">
    <source>
        <dbReference type="ARBA" id="ARBA00022692"/>
    </source>
</evidence>
<organism evidence="14 15">
    <name type="scientific">Amphritea pacifica</name>
    <dbReference type="NCBI Taxonomy" id="2811233"/>
    <lineage>
        <taxon>Bacteria</taxon>
        <taxon>Pseudomonadati</taxon>
        <taxon>Pseudomonadota</taxon>
        <taxon>Gammaproteobacteria</taxon>
        <taxon>Oceanospirillales</taxon>
        <taxon>Oceanospirillaceae</taxon>
        <taxon>Amphritea</taxon>
    </lineage>
</organism>
<dbReference type="InterPro" id="IPR050428">
    <property type="entry name" value="TCS_sensor_his_kinase"/>
</dbReference>
<keyword evidence="4" id="KW-0597">Phosphoprotein</keyword>
<dbReference type="SUPFAM" id="SSF47384">
    <property type="entry name" value="Homodimeric domain of signal transducing histidine kinase"/>
    <property type="match status" value="1"/>
</dbReference>
<comment type="catalytic activity">
    <reaction evidence="1">
        <text>ATP + protein L-histidine = ADP + protein N-phospho-L-histidine.</text>
        <dbReference type="EC" id="2.7.13.3"/>
    </reaction>
</comment>
<dbReference type="Gene3D" id="3.30.565.10">
    <property type="entry name" value="Histidine kinase-like ATPase, C-terminal domain"/>
    <property type="match status" value="1"/>
</dbReference>
<evidence type="ECO:0000313" key="14">
    <source>
        <dbReference type="EMBL" id="MBN0988717.1"/>
    </source>
</evidence>
<evidence type="ECO:0000256" key="2">
    <source>
        <dbReference type="ARBA" id="ARBA00004370"/>
    </source>
</evidence>
<evidence type="ECO:0000256" key="7">
    <source>
        <dbReference type="ARBA" id="ARBA00022777"/>
    </source>
</evidence>
<dbReference type="InterPro" id="IPR036097">
    <property type="entry name" value="HisK_dim/P_sf"/>
</dbReference>
<keyword evidence="15" id="KW-1185">Reference proteome</keyword>
<dbReference type="SUPFAM" id="SSF55874">
    <property type="entry name" value="ATPase domain of HSP90 chaperone/DNA topoisomerase II/histidine kinase"/>
    <property type="match status" value="1"/>
</dbReference>
<dbReference type="RefSeq" id="WP_205213978.1">
    <property type="nucleotide sequence ID" value="NZ_JAFFZP010000026.1"/>
</dbReference>
<dbReference type="Proteomes" id="UP000760472">
    <property type="component" value="Unassembled WGS sequence"/>
</dbReference>
<protein>
    <recommendedName>
        <fullName evidence="3">histidine kinase</fullName>
        <ecNumber evidence="3">2.7.13.3</ecNumber>
    </recommendedName>
</protein>
<dbReference type="Pfam" id="PF00672">
    <property type="entry name" value="HAMP"/>
    <property type="match status" value="1"/>
</dbReference>
<dbReference type="Gene3D" id="1.10.287.130">
    <property type="match status" value="1"/>
</dbReference>
<proteinExistence type="predicted"/>
<dbReference type="InterPro" id="IPR003660">
    <property type="entry name" value="HAMP_dom"/>
</dbReference>
<evidence type="ECO:0000256" key="10">
    <source>
        <dbReference type="ARBA" id="ARBA00023136"/>
    </source>
</evidence>
<dbReference type="EMBL" id="JAFFZP010000026">
    <property type="protein sequence ID" value="MBN0988717.1"/>
    <property type="molecule type" value="Genomic_DNA"/>
</dbReference>
<comment type="caution">
    <text evidence="14">The sequence shown here is derived from an EMBL/GenBank/DDBJ whole genome shotgun (WGS) entry which is preliminary data.</text>
</comment>
<comment type="subcellular location">
    <subcellularLocation>
        <location evidence="2">Membrane</location>
    </subcellularLocation>
</comment>
<evidence type="ECO:0000256" key="1">
    <source>
        <dbReference type="ARBA" id="ARBA00000085"/>
    </source>
</evidence>
<dbReference type="PANTHER" id="PTHR45436">
    <property type="entry name" value="SENSOR HISTIDINE KINASE YKOH"/>
    <property type="match status" value="1"/>
</dbReference>
<evidence type="ECO:0000256" key="3">
    <source>
        <dbReference type="ARBA" id="ARBA00012438"/>
    </source>
</evidence>
<keyword evidence="6 11" id="KW-0812">Transmembrane</keyword>